<dbReference type="InterPro" id="IPR018247">
    <property type="entry name" value="EF_Hand_1_Ca_BS"/>
</dbReference>
<dbReference type="Gene3D" id="1.10.287.70">
    <property type="match status" value="1"/>
</dbReference>
<dbReference type="InterPro" id="IPR002048">
    <property type="entry name" value="EF_hand_dom"/>
</dbReference>
<keyword evidence="4 6" id="KW-1133">Transmembrane helix</keyword>
<comment type="caution">
    <text evidence="8">The sequence shown here is derived from an EMBL/GenBank/DDBJ whole genome shotgun (WGS) entry which is preliminary data.</text>
</comment>
<evidence type="ECO:0000256" key="2">
    <source>
        <dbReference type="ARBA" id="ARBA00022692"/>
    </source>
</evidence>
<organism evidence="8 9">
    <name type="scientific">Durusdinium trenchii</name>
    <dbReference type="NCBI Taxonomy" id="1381693"/>
    <lineage>
        <taxon>Eukaryota</taxon>
        <taxon>Sar</taxon>
        <taxon>Alveolata</taxon>
        <taxon>Dinophyceae</taxon>
        <taxon>Suessiales</taxon>
        <taxon>Symbiodiniaceae</taxon>
        <taxon>Durusdinium</taxon>
    </lineage>
</organism>
<sequence length="388" mass="44108">MLYHQRGFALAAGNYTANFLALVVVFDSYLTAIDIDNRALHIPTSPVVLTFSDLCLCLYTCELPILFFAKGKRLLKDWMVILDIVIIMCGYAEVVIHIVDNSSGGTDGDDLLDKFSVLRMLRLARIVRLMQLLRRTRSLKELQKLVTMLATCFKALLWSFLFCFVVMTIWAMLIVELVHPLLMEIDQQNPEIFQDCAPQCLRATRSVMDANLLLFKTVIAGDSWGLIAVPVIQQHPLTAVIFMGSLMTLVFGVLNIIVAVVVDTFAEVRESDVMNLAQELDHNLKKDRKFLQKIFNRLDKKGDGELTLQDLMDGARQDPEFQSRLRVMDIDEVDLQQLFDMIDADGSGAIEAQEFIAPLSRWVHESKTAPRFIKYNMMQALNMQEDFS</sequence>
<evidence type="ECO:0000256" key="4">
    <source>
        <dbReference type="ARBA" id="ARBA00022989"/>
    </source>
</evidence>
<evidence type="ECO:0000256" key="5">
    <source>
        <dbReference type="ARBA" id="ARBA00023136"/>
    </source>
</evidence>
<feature type="transmembrane region" description="Helical" evidence="6">
    <location>
        <begin position="46"/>
        <end position="68"/>
    </location>
</feature>
<dbReference type="Proteomes" id="UP001642484">
    <property type="component" value="Unassembled WGS sequence"/>
</dbReference>
<gene>
    <name evidence="8" type="ORF">CCMP2556_LOCUS320</name>
</gene>
<dbReference type="Gene3D" id="1.20.120.350">
    <property type="entry name" value="Voltage-gated potassium channels. Chain C"/>
    <property type="match status" value="1"/>
</dbReference>
<feature type="transmembrane region" description="Helical" evidence="6">
    <location>
        <begin position="7"/>
        <end position="26"/>
    </location>
</feature>
<proteinExistence type="predicted"/>
<dbReference type="PANTHER" id="PTHR46726:SF1">
    <property type="entry name" value="TWO-PORE CALCIUM CHANNEL 3"/>
    <property type="match status" value="1"/>
</dbReference>
<dbReference type="SUPFAM" id="SSF81324">
    <property type="entry name" value="Voltage-gated potassium channels"/>
    <property type="match status" value="1"/>
</dbReference>
<keyword evidence="3" id="KW-0106">Calcium</keyword>
<keyword evidence="9" id="KW-1185">Reference proteome</keyword>
<dbReference type="InterPro" id="IPR011992">
    <property type="entry name" value="EF-hand-dom_pair"/>
</dbReference>
<dbReference type="InterPro" id="IPR027359">
    <property type="entry name" value="Volt_channel_dom_sf"/>
</dbReference>
<feature type="transmembrane region" description="Helical" evidence="6">
    <location>
        <begin position="213"/>
        <end position="232"/>
    </location>
</feature>
<dbReference type="Gene3D" id="1.10.238.10">
    <property type="entry name" value="EF-hand"/>
    <property type="match status" value="1"/>
</dbReference>
<keyword evidence="5 6" id="KW-0472">Membrane</keyword>
<feature type="transmembrane region" description="Helical" evidence="6">
    <location>
        <begin position="145"/>
        <end position="173"/>
    </location>
</feature>
<dbReference type="PROSITE" id="PS00018">
    <property type="entry name" value="EF_HAND_1"/>
    <property type="match status" value="1"/>
</dbReference>
<protein>
    <recommendedName>
        <fullName evidence="7">EF-hand domain-containing protein</fullName>
    </recommendedName>
</protein>
<evidence type="ECO:0000313" key="8">
    <source>
        <dbReference type="EMBL" id="CAK8985909.1"/>
    </source>
</evidence>
<dbReference type="Pfam" id="PF13499">
    <property type="entry name" value="EF-hand_7"/>
    <property type="match status" value="1"/>
</dbReference>
<dbReference type="EMBL" id="CAXAMN010000015">
    <property type="protein sequence ID" value="CAK8985909.1"/>
    <property type="molecule type" value="Genomic_DNA"/>
</dbReference>
<dbReference type="InterPro" id="IPR005821">
    <property type="entry name" value="Ion_trans_dom"/>
</dbReference>
<dbReference type="PROSITE" id="PS50222">
    <property type="entry name" value="EF_HAND_2"/>
    <property type="match status" value="2"/>
</dbReference>
<feature type="domain" description="EF-hand" evidence="7">
    <location>
        <begin position="286"/>
        <end position="321"/>
    </location>
</feature>
<evidence type="ECO:0000256" key="3">
    <source>
        <dbReference type="ARBA" id="ARBA00022837"/>
    </source>
</evidence>
<feature type="domain" description="EF-hand" evidence="7">
    <location>
        <begin position="330"/>
        <end position="365"/>
    </location>
</feature>
<comment type="subcellular location">
    <subcellularLocation>
        <location evidence="1">Membrane</location>
        <topology evidence="1">Multi-pass membrane protein</topology>
    </subcellularLocation>
</comment>
<feature type="transmembrane region" description="Helical" evidence="6">
    <location>
        <begin position="239"/>
        <end position="262"/>
    </location>
</feature>
<dbReference type="SUPFAM" id="SSF47473">
    <property type="entry name" value="EF-hand"/>
    <property type="match status" value="1"/>
</dbReference>
<feature type="transmembrane region" description="Helical" evidence="6">
    <location>
        <begin position="80"/>
        <end position="99"/>
    </location>
</feature>
<keyword evidence="2 6" id="KW-0812">Transmembrane</keyword>
<dbReference type="SMART" id="SM00054">
    <property type="entry name" value="EFh"/>
    <property type="match status" value="2"/>
</dbReference>
<dbReference type="Pfam" id="PF00520">
    <property type="entry name" value="Ion_trans"/>
    <property type="match status" value="1"/>
</dbReference>
<name>A0ABP0H9N4_9DINO</name>
<accession>A0ABP0H9N4</accession>
<evidence type="ECO:0000256" key="6">
    <source>
        <dbReference type="SAM" id="Phobius"/>
    </source>
</evidence>
<dbReference type="CDD" id="cd00051">
    <property type="entry name" value="EFh"/>
    <property type="match status" value="1"/>
</dbReference>
<evidence type="ECO:0000259" key="7">
    <source>
        <dbReference type="PROSITE" id="PS50222"/>
    </source>
</evidence>
<evidence type="ECO:0000313" key="9">
    <source>
        <dbReference type="Proteomes" id="UP001642484"/>
    </source>
</evidence>
<dbReference type="PANTHER" id="PTHR46726">
    <property type="entry name" value="TWO PORE CHANNEL 3"/>
    <property type="match status" value="1"/>
</dbReference>
<evidence type="ECO:0000256" key="1">
    <source>
        <dbReference type="ARBA" id="ARBA00004141"/>
    </source>
</evidence>
<reference evidence="8 9" key="1">
    <citation type="submission" date="2024-02" db="EMBL/GenBank/DDBJ databases">
        <authorList>
            <person name="Chen Y."/>
            <person name="Shah S."/>
            <person name="Dougan E. K."/>
            <person name="Thang M."/>
            <person name="Chan C."/>
        </authorList>
    </citation>
    <scope>NUCLEOTIDE SEQUENCE [LARGE SCALE GENOMIC DNA]</scope>
</reference>